<dbReference type="Proteomes" id="UP000612362">
    <property type="component" value="Unassembled WGS sequence"/>
</dbReference>
<dbReference type="EMBL" id="BNJF01000001">
    <property type="protein sequence ID" value="GHO44572.1"/>
    <property type="molecule type" value="Genomic_DNA"/>
</dbReference>
<comment type="caution">
    <text evidence="2">The sequence shown here is derived from an EMBL/GenBank/DDBJ whole genome shotgun (WGS) entry which is preliminary data.</text>
</comment>
<evidence type="ECO:0000313" key="3">
    <source>
        <dbReference type="Proteomes" id="UP000612362"/>
    </source>
</evidence>
<evidence type="ECO:0000259" key="1">
    <source>
        <dbReference type="PROSITE" id="PS50893"/>
    </source>
</evidence>
<feature type="domain" description="ABC transporter" evidence="1">
    <location>
        <begin position="20"/>
        <end position="265"/>
    </location>
</feature>
<dbReference type="RefSeq" id="WP_220193953.1">
    <property type="nucleotide sequence ID" value="NZ_BNJF01000001.1"/>
</dbReference>
<dbReference type="Pfam" id="PF00005">
    <property type="entry name" value="ABC_tran"/>
    <property type="match status" value="1"/>
</dbReference>
<dbReference type="GO" id="GO:0016887">
    <property type="term" value="F:ATP hydrolysis activity"/>
    <property type="evidence" value="ECO:0007669"/>
    <property type="project" value="InterPro"/>
</dbReference>
<reference evidence="2" key="1">
    <citation type="submission" date="2020-10" db="EMBL/GenBank/DDBJ databases">
        <title>Taxonomic study of unclassified bacteria belonging to the class Ktedonobacteria.</title>
        <authorList>
            <person name="Yabe S."/>
            <person name="Wang C.M."/>
            <person name="Zheng Y."/>
            <person name="Sakai Y."/>
            <person name="Cavaletti L."/>
            <person name="Monciardini P."/>
            <person name="Donadio S."/>
        </authorList>
    </citation>
    <scope>NUCLEOTIDE SEQUENCE</scope>
    <source>
        <strain evidence="2">SOSP1-1</strain>
    </source>
</reference>
<dbReference type="InterPro" id="IPR003439">
    <property type="entry name" value="ABC_transporter-like_ATP-bd"/>
</dbReference>
<keyword evidence="3" id="KW-1185">Reference proteome</keyword>
<dbReference type="Gene3D" id="3.40.50.300">
    <property type="entry name" value="P-loop containing nucleotide triphosphate hydrolases"/>
    <property type="match status" value="1"/>
</dbReference>
<organism evidence="2 3">
    <name type="scientific">Ktedonospora formicarum</name>
    <dbReference type="NCBI Taxonomy" id="2778364"/>
    <lineage>
        <taxon>Bacteria</taxon>
        <taxon>Bacillati</taxon>
        <taxon>Chloroflexota</taxon>
        <taxon>Ktedonobacteria</taxon>
        <taxon>Ktedonobacterales</taxon>
        <taxon>Ktedonobacteraceae</taxon>
        <taxon>Ktedonospora</taxon>
    </lineage>
</organism>
<dbReference type="InterPro" id="IPR039421">
    <property type="entry name" value="Type_1_exporter"/>
</dbReference>
<name>A0A8J3I1L4_9CHLR</name>
<dbReference type="PROSITE" id="PS00211">
    <property type="entry name" value="ABC_TRANSPORTER_1"/>
    <property type="match status" value="1"/>
</dbReference>
<gene>
    <name evidence="2" type="ORF">KSX_27350</name>
</gene>
<dbReference type="InterPro" id="IPR017871">
    <property type="entry name" value="ABC_transporter-like_CS"/>
</dbReference>
<dbReference type="PANTHER" id="PTHR43394">
    <property type="entry name" value="ATP-DEPENDENT PERMEASE MDL1, MITOCHONDRIAL"/>
    <property type="match status" value="1"/>
</dbReference>
<dbReference type="GO" id="GO:0015421">
    <property type="term" value="F:ABC-type oligopeptide transporter activity"/>
    <property type="evidence" value="ECO:0007669"/>
    <property type="project" value="TreeGrafter"/>
</dbReference>
<evidence type="ECO:0000313" key="2">
    <source>
        <dbReference type="EMBL" id="GHO44572.1"/>
    </source>
</evidence>
<dbReference type="AlphaFoldDB" id="A0A8J3I1L4"/>
<dbReference type="PANTHER" id="PTHR43394:SF1">
    <property type="entry name" value="ATP-BINDING CASSETTE SUB-FAMILY B MEMBER 10, MITOCHONDRIAL"/>
    <property type="match status" value="1"/>
</dbReference>
<dbReference type="GO" id="GO:0005524">
    <property type="term" value="F:ATP binding"/>
    <property type="evidence" value="ECO:0007669"/>
    <property type="project" value="InterPro"/>
</dbReference>
<accession>A0A8J3I1L4</accession>
<proteinExistence type="predicted"/>
<protein>
    <recommendedName>
        <fullName evidence="1">ABC transporter domain-containing protein</fullName>
    </recommendedName>
</protein>
<dbReference type="InterPro" id="IPR027417">
    <property type="entry name" value="P-loop_NTPase"/>
</dbReference>
<sequence length="321" mass="36926">MNDDNTLYNDEDIVPFPDGITFQNVSFRYTPQHPRILKDINLFLSAHWCLTLVRMNGAGKSTLVKLLTRMYDPSAGQVLWDGIDIREFDVDNYRWEIGAIFQDFSRYDLSAQENIGLGNTYTMKDIDVIQEAAKKAGIHQRLMDLPQGYQSILSRWMAGENQEEGIDLSGGEWQKIALARMFMRNISVLILDKPTAALDAEAEYELYKHFQNLMHGHTSLLITHCFSSVRMADYITVLDGGQIVEYGTHDDLMARQGKYARMYKMQAQNYLPSNQDYNERVSFQPEKYKKLKHKLVPYEITDANATLIQTQSSDTSFVDTK</sequence>
<dbReference type="PROSITE" id="PS50893">
    <property type="entry name" value="ABC_TRANSPORTER_2"/>
    <property type="match status" value="1"/>
</dbReference>
<dbReference type="SUPFAM" id="SSF52540">
    <property type="entry name" value="P-loop containing nucleoside triphosphate hydrolases"/>
    <property type="match status" value="1"/>
</dbReference>